<accession>A0A1F4S8F9</accession>
<sequence length="315" mass="35884">MGGWNYEPSYTRTSSSNYSRAQSAQQTYIPKIDRSTLVKPFNRATFPHGRTLKTQSPCPVALLNDVSGSMEEGVVTIRDKIPMIVNQTITRGYLDKPAFSLFAVSDARTFHNGEYIEDYPFQVTDFAEGDTLDNNVELIWLPRPNGVDYGGGQGMETYEMAAWFYLNRCELQNKSQTPFLFITGDEGYYPEIYASLINRHFGAQLNKDLKSLDVFLALSKKFECFIFRKTYQRSSMEAGIQKAWVEAFGSQKVLMLNDWGQIADSIIGAIAICRGCETLQSYLQTLREGTRKQSEERIKNVRKTLIPYAEHLDRV</sequence>
<feature type="compositionally biased region" description="Low complexity" evidence="1">
    <location>
        <begin position="9"/>
        <end position="20"/>
    </location>
</feature>
<reference evidence="2 3" key="1">
    <citation type="journal article" date="2016" name="Nat. Commun.">
        <title>Thousands of microbial genomes shed light on interconnected biogeochemical processes in an aquifer system.</title>
        <authorList>
            <person name="Anantharaman K."/>
            <person name="Brown C.T."/>
            <person name="Hug L.A."/>
            <person name="Sharon I."/>
            <person name="Castelle C.J."/>
            <person name="Probst A.J."/>
            <person name="Thomas B.C."/>
            <person name="Singh A."/>
            <person name="Wilkins M.J."/>
            <person name="Karaoz U."/>
            <person name="Brodie E.L."/>
            <person name="Williams K.H."/>
            <person name="Hubbard S.S."/>
            <person name="Banfield J.F."/>
        </authorList>
    </citation>
    <scope>NUCLEOTIDE SEQUENCE [LARGE SCALE GENOMIC DNA]</scope>
</reference>
<organism evidence="2 3">
    <name type="scientific">candidate division WOR-1 bacterium RIFOXYB2_FULL_36_35</name>
    <dbReference type="NCBI Taxonomy" id="1802578"/>
    <lineage>
        <taxon>Bacteria</taxon>
        <taxon>Bacillati</taxon>
        <taxon>Saganbacteria</taxon>
    </lineage>
</organism>
<comment type="caution">
    <text evidence="2">The sequence shown here is derived from an EMBL/GenBank/DDBJ whole genome shotgun (WGS) entry which is preliminary data.</text>
</comment>
<evidence type="ECO:0000256" key="1">
    <source>
        <dbReference type="SAM" id="MobiDB-lite"/>
    </source>
</evidence>
<evidence type="ECO:0000313" key="2">
    <source>
        <dbReference type="EMBL" id="OGC16710.1"/>
    </source>
</evidence>
<evidence type="ECO:0000313" key="3">
    <source>
        <dbReference type="Proteomes" id="UP000177905"/>
    </source>
</evidence>
<name>A0A1F4S8F9_UNCSA</name>
<evidence type="ECO:0008006" key="4">
    <source>
        <dbReference type="Google" id="ProtNLM"/>
    </source>
</evidence>
<dbReference type="Proteomes" id="UP000177905">
    <property type="component" value="Unassembled WGS sequence"/>
</dbReference>
<dbReference type="EMBL" id="MEUA01000004">
    <property type="protein sequence ID" value="OGC16710.1"/>
    <property type="molecule type" value="Genomic_DNA"/>
</dbReference>
<feature type="region of interest" description="Disordered" evidence="1">
    <location>
        <begin position="1"/>
        <end position="22"/>
    </location>
</feature>
<protein>
    <recommendedName>
        <fullName evidence="4">VWFA domain-containing protein</fullName>
    </recommendedName>
</protein>
<proteinExistence type="predicted"/>
<dbReference type="AlphaFoldDB" id="A0A1F4S8F9"/>
<gene>
    <name evidence="2" type="ORF">A2290_09365</name>
</gene>